<comment type="similarity">
    <text evidence="1">Belongs to the cytochrome P450 family.</text>
</comment>
<comment type="caution">
    <text evidence="2">The sequence shown here is derived from an EMBL/GenBank/DDBJ whole genome shotgun (WGS) entry which is preliminary data.</text>
</comment>
<proteinExistence type="inferred from homology"/>
<name>A0ABQ9EW31_TEGGR</name>
<keyword evidence="3" id="KW-1185">Reference proteome</keyword>
<dbReference type="PANTHER" id="PTHR24291:SF201">
    <property type="entry name" value="CYTOCHROME P450, FAMILY 4, SUBFAMILY B, POLYPEPTIDE 7"/>
    <property type="match status" value="1"/>
</dbReference>
<dbReference type="PANTHER" id="PTHR24291">
    <property type="entry name" value="CYTOCHROME P450 FAMILY 4"/>
    <property type="match status" value="1"/>
</dbReference>
<dbReference type="InterPro" id="IPR001128">
    <property type="entry name" value="Cyt_P450"/>
</dbReference>
<reference evidence="2 3" key="1">
    <citation type="submission" date="2022-12" db="EMBL/GenBank/DDBJ databases">
        <title>Chromosome-level genome of Tegillarca granosa.</title>
        <authorList>
            <person name="Kim J."/>
        </authorList>
    </citation>
    <scope>NUCLEOTIDE SEQUENCE [LARGE SCALE GENOMIC DNA]</scope>
    <source>
        <strain evidence="2">Teg-2019</strain>
        <tissue evidence="2">Adductor muscle</tissue>
    </source>
</reference>
<accession>A0ABQ9EW31</accession>
<evidence type="ECO:0008006" key="4">
    <source>
        <dbReference type="Google" id="ProtNLM"/>
    </source>
</evidence>
<dbReference type="SUPFAM" id="SSF48264">
    <property type="entry name" value="Cytochrome P450"/>
    <property type="match status" value="1"/>
</dbReference>
<dbReference type="InterPro" id="IPR036396">
    <property type="entry name" value="Cyt_P450_sf"/>
</dbReference>
<gene>
    <name evidence="2" type="ORF">KUTeg_014237</name>
</gene>
<evidence type="ECO:0000313" key="2">
    <source>
        <dbReference type="EMBL" id="KAJ8309363.1"/>
    </source>
</evidence>
<evidence type="ECO:0000256" key="1">
    <source>
        <dbReference type="ARBA" id="ARBA00010617"/>
    </source>
</evidence>
<dbReference type="InterPro" id="IPR050196">
    <property type="entry name" value="Cytochrome_P450_Monoox"/>
</dbReference>
<dbReference type="Gene3D" id="1.10.630.10">
    <property type="entry name" value="Cytochrome P450"/>
    <property type="match status" value="1"/>
</dbReference>
<protein>
    <recommendedName>
        <fullName evidence="4">Cytochrome P450</fullName>
    </recommendedName>
</protein>
<dbReference type="Pfam" id="PF00067">
    <property type="entry name" value="p450"/>
    <property type="match status" value="1"/>
</dbReference>
<dbReference type="Proteomes" id="UP001217089">
    <property type="component" value="Unassembled WGS sequence"/>
</dbReference>
<organism evidence="2 3">
    <name type="scientific">Tegillarca granosa</name>
    <name type="common">Malaysian cockle</name>
    <name type="synonym">Anadara granosa</name>
    <dbReference type="NCBI Taxonomy" id="220873"/>
    <lineage>
        <taxon>Eukaryota</taxon>
        <taxon>Metazoa</taxon>
        <taxon>Spiralia</taxon>
        <taxon>Lophotrochozoa</taxon>
        <taxon>Mollusca</taxon>
        <taxon>Bivalvia</taxon>
        <taxon>Autobranchia</taxon>
        <taxon>Pteriomorphia</taxon>
        <taxon>Arcoida</taxon>
        <taxon>Arcoidea</taxon>
        <taxon>Arcidae</taxon>
        <taxon>Tegillarca</taxon>
    </lineage>
</organism>
<dbReference type="EMBL" id="JARBDR010000657">
    <property type="protein sequence ID" value="KAJ8309363.1"/>
    <property type="molecule type" value="Genomic_DNA"/>
</dbReference>
<sequence>MMKKTGKERLDLFLEWGKQYSRLFRFWTSPFKAIVILHHPETIKVLFKSTGEHCKAYEHLVCIVEPKNRAFGGGYRHILPWLGEGLLVTGGERWARSRRLLTPAFHFDILHPYIKIYNDSAELMLVRKRHPYVEAVKEISNAVDVRSR</sequence>
<evidence type="ECO:0000313" key="3">
    <source>
        <dbReference type="Proteomes" id="UP001217089"/>
    </source>
</evidence>